<dbReference type="InterPro" id="IPR050863">
    <property type="entry name" value="CenT-Element_Derived"/>
</dbReference>
<reference evidence="3" key="2">
    <citation type="submission" date="2025-09" db="UniProtKB">
        <authorList>
            <consortium name="Ensembl"/>
        </authorList>
    </citation>
    <scope>IDENTIFICATION</scope>
</reference>
<evidence type="ECO:0000313" key="4">
    <source>
        <dbReference type="Proteomes" id="UP000694569"/>
    </source>
</evidence>
<protein>
    <recommendedName>
        <fullName evidence="2">HTH CENPB-type domain-containing protein</fullName>
    </recommendedName>
</protein>
<reference evidence="3" key="1">
    <citation type="submission" date="2025-08" db="UniProtKB">
        <authorList>
            <consortium name="Ensembl"/>
        </authorList>
    </citation>
    <scope>IDENTIFICATION</scope>
</reference>
<dbReference type="InterPro" id="IPR006600">
    <property type="entry name" value="HTH_CenpB_DNA-bd_dom"/>
</dbReference>
<dbReference type="Pfam" id="PF03221">
    <property type="entry name" value="HTH_Tnp_Tc5"/>
    <property type="match status" value="1"/>
</dbReference>
<feature type="domain" description="HTH CENPB-type" evidence="2">
    <location>
        <begin position="37"/>
        <end position="117"/>
    </location>
</feature>
<dbReference type="PANTHER" id="PTHR19303">
    <property type="entry name" value="TRANSPOSON"/>
    <property type="match status" value="1"/>
</dbReference>
<dbReference type="Ensembl" id="ENSLLET00000025176.1">
    <property type="protein sequence ID" value="ENSLLEP00000024253.1"/>
    <property type="gene ID" value="ENSLLEG00000015416.1"/>
</dbReference>
<name>A0A8C5W8W6_9ANUR</name>
<keyword evidence="1" id="KW-0238">DNA-binding</keyword>
<proteinExistence type="predicted"/>
<dbReference type="InterPro" id="IPR009057">
    <property type="entry name" value="Homeodomain-like_sf"/>
</dbReference>
<dbReference type="Pfam" id="PF03184">
    <property type="entry name" value="DDE_1"/>
    <property type="match status" value="1"/>
</dbReference>
<dbReference type="GeneTree" id="ENSGT00940000154420"/>
<evidence type="ECO:0000259" key="2">
    <source>
        <dbReference type="PROSITE" id="PS51253"/>
    </source>
</evidence>
<accession>A0A8C5W8W6</accession>
<dbReference type="PROSITE" id="PS51253">
    <property type="entry name" value="HTH_CENPB"/>
    <property type="match status" value="1"/>
</dbReference>
<dbReference type="AlphaFoldDB" id="A0A8C5W8W6"/>
<evidence type="ECO:0000256" key="1">
    <source>
        <dbReference type="ARBA" id="ARBA00023125"/>
    </source>
</evidence>
<dbReference type="Gene3D" id="1.10.10.60">
    <property type="entry name" value="Homeodomain-like"/>
    <property type="match status" value="2"/>
</dbReference>
<dbReference type="PANTHER" id="PTHR19303:SF27">
    <property type="entry name" value="HTH CENPB-TYPE DOMAIN-CONTAINING PROTEIN"/>
    <property type="match status" value="1"/>
</dbReference>
<dbReference type="GO" id="GO:0005634">
    <property type="term" value="C:nucleus"/>
    <property type="evidence" value="ECO:0007669"/>
    <property type="project" value="TreeGrafter"/>
</dbReference>
<dbReference type="GO" id="GO:0003677">
    <property type="term" value="F:DNA binding"/>
    <property type="evidence" value="ECO:0007669"/>
    <property type="project" value="UniProtKB-KW"/>
</dbReference>
<dbReference type="OrthoDB" id="9885581at2759"/>
<dbReference type="SUPFAM" id="SSF46689">
    <property type="entry name" value="Homeodomain-like"/>
    <property type="match status" value="1"/>
</dbReference>
<dbReference type="InterPro" id="IPR004875">
    <property type="entry name" value="DDE_SF_endonuclease_dom"/>
</dbReference>
<sequence length="409" mass="46664">RVTDLALEYKMAKSTISTILKNKDAIKAADVAKGVTMLTKQRTQVLEEVENLLLVWLNEKQLAGDSVSEAMISEKAWKLHSDLLQQNPSTSSLSDEFKASRGRFEKFRKRSGIHGVIRHGESDFTEFMKEEGYVAQQVFNCDETGLFWKKLLNRTYITQEEKALPGHKLTLLLCANASADLKIKQLLVYHSQTPRAFKEQNVNKARLPVMWRANTKAWVTRQLFMEWLHEVFAPTVKKYLSDNQLPERCLLLMGNAPAHPPALVDDMDAEYDFIKVKFLPPQRDTSSAAHGPASDLQLQEALHKGKHFNVLHCINLIDKAWEQVTYRTLNSAWGKLWPECVAQRDMEEFDAQVVEEIVSMGKTMGLDVDSADIEELVEDHAEELTTKELAELQSEQQKALVEEYSTEEE</sequence>
<dbReference type="Proteomes" id="UP000694569">
    <property type="component" value="Unplaced"/>
</dbReference>
<evidence type="ECO:0000313" key="3">
    <source>
        <dbReference type="Ensembl" id="ENSLLEP00000024253.1"/>
    </source>
</evidence>
<organism evidence="3 4">
    <name type="scientific">Leptobrachium leishanense</name>
    <name type="common">Leishan spiny toad</name>
    <dbReference type="NCBI Taxonomy" id="445787"/>
    <lineage>
        <taxon>Eukaryota</taxon>
        <taxon>Metazoa</taxon>
        <taxon>Chordata</taxon>
        <taxon>Craniata</taxon>
        <taxon>Vertebrata</taxon>
        <taxon>Euteleostomi</taxon>
        <taxon>Amphibia</taxon>
        <taxon>Batrachia</taxon>
        <taxon>Anura</taxon>
        <taxon>Pelobatoidea</taxon>
        <taxon>Megophryidae</taxon>
        <taxon>Leptobrachium</taxon>
    </lineage>
</organism>
<keyword evidence="4" id="KW-1185">Reference proteome</keyword>